<dbReference type="EMBL" id="JAVTTP010000001">
    <property type="protein sequence ID" value="MDT7827542.1"/>
    <property type="molecule type" value="Genomic_DNA"/>
</dbReference>
<dbReference type="Pfam" id="PF00107">
    <property type="entry name" value="ADH_zinc_N"/>
    <property type="match status" value="1"/>
</dbReference>
<comment type="caution">
    <text evidence="2">The sequence shown here is derived from an EMBL/GenBank/DDBJ whole genome shotgun (WGS) entry which is preliminary data.</text>
</comment>
<dbReference type="RefSeq" id="WP_314012505.1">
    <property type="nucleotide sequence ID" value="NZ_JAVTTP010000001.1"/>
</dbReference>
<sequence length="146" mass="16232">MAKGINYKKTDDMKAAIKKACPDGVDVFFDNVGGELFDAVFANLNRHARIAICGQIADYNESDPPRGPRPMHTLIAKSARMEGFVVFDFKSEFDTAKKQLATWYNKDQLTYRENLVGGFDQIPSAFIGLFSGENIGKQMVKVAEAE</sequence>
<accession>A0ABU3L1F4</accession>
<dbReference type="SUPFAM" id="SSF50129">
    <property type="entry name" value="GroES-like"/>
    <property type="match status" value="1"/>
</dbReference>
<dbReference type="InterPro" id="IPR011032">
    <property type="entry name" value="GroES-like_sf"/>
</dbReference>
<name>A0ABU3L1F4_9FLAO</name>
<evidence type="ECO:0000313" key="2">
    <source>
        <dbReference type="EMBL" id="MDT7827542.1"/>
    </source>
</evidence>
<dbReference type="PANTHER" id="PTHR43205">
    <property type="entry name" value="PROSTAGLANDIN REDUCTASE"/>
    <property type="match status" value="1"/>
</dbReference>
<protein>
    <submittedName>
        <fullName evidence="2">Zinc-binding dehydrogenase</fullName>
    </submittedName>
</protein>
<proteinExistence type="predicted"/>
<dbReference type="PANTHER" id="PTHR43205:SF7">
    <property type="entry name" value="PROSTAGLANDIN REDUCTASE 1"/>
    <property type="match status" value="1"/>
</dbReference>
<gene>
    <name evidence="2" type="ORF">RQM65_02540</name>
</gene>
<dbReference type="InterPro" id="IPR045010">
    <property type="entry name" value="MDR_fam"/>
</dbReference>
<evidence type="ECO:0000259" key="1">
    <source>
        <dbReference type="Pfam" id="PF00107"/>
    </source>
</evidence>
<organism evidence="2 3">
    <name type="scientific">Pricia mediterranea</name>
    <dbReference type="NCBI Taxonomy" id="3076079"/>
    <lineage>
        <taxon>Bacteria</taxon>
        <taxon>Pseudomonadati</taxon>
        <taxon>Bacteroidota</taxon>
        <taxon>Flavobacteriia</taxon>
        <taxon>Flavobacteriales</taxon>
        <taxon>Flavobacteriaceae</taxon>
        <taxon>Pricia</taxon>
    </lineage>
</organism>
<dbReference type="Proteomes" id="UP001250656">
    <property type="component" value="Unassembled WGS sequence"/>
</dbReference>
<reference evidence="2 3" key="1">
    <citation type="submission" date="2023-09" db="EMBL/GenBank/DDBJ databases">
        <title>Novel taxa isolated from Blanes Bay.</title>
        <authorList>
            <person name="Rey-Velasco X."/>
            <person name="Lucena T."/>
        </authorList>
    </citation>
    <scope>NUCLEOTIDE SEQUENCE [LARGE SCALE GENOMIC DNA]</scope>
    <source>
        <strain evidence="2 3">S334</strain>
    </source>
</reference>
<feature type="domain" description="Alcohol dehydrogenase-like C-terminal" evidence="1">
    <location>
        <begin position="5"/>
        <end position="97"/>
    </location>
</feature>
<dbReference type="InterPro" id="IPR036291">
    <property type="entry name" value="NAD(P)-bd_dom_sf"/>
</dbReference>
<dbReference type="InterPro" id="IPR013149">
    <property type="entry name" value="ADH-like_C"/>
</dbReference>
<evidence type="ECO:0000313" key="3">
    <source>
        <dbReference type="Proteomes" id="UP001250656"/>
    </source>
</evidence>
<dbReference type="Gene3D" id="3.40.50.720">
    <property type="entry name" value="NAD(P)-binding Rossmann-like Domain"/>
    <property type="match status" value="1"/>
</dbReference>
<keyword evidence="3" id="KW-1185">Reference proteome</keyword>
<dbReference type="SUPFAM" id="SSF51735">
    <property type="entry name" value="NAD(P)-binding Rossmann-fold domains"/>
    <property type="match status" value="1"/>
</dbReference>